<evidence type="ECO:0000313" key="2">
    <source>
        <dbReference type="Proteomes" id="UP000694890"/>
    </source>
</evidence>
<dbReference type="AlphaFoldDB" id="A0AAJ7PIY7"/>
<reference evidence="3" key="1">
    <citation type="submission" date="2025-08" db="UniProtKB">
        <authorList>
            <consortium name="RefSeq"/>
        </authorList>
    </citation>
    <scope>IDENTIFICATION</scope>
    <source>
        <tissue evidence="3">Brain</tissue>
    </source>
</reference>
<dbReference type="KEGG" id="lcf:108880343"/>
<evidence type="ECO:0000313" key="3">
    <source>
        <dbReference type="RefSeq" id="XP_018527328.1"/>
    </source>
</evidence>
<sequence>MERHFQRRWMQTVTRLNDEHFACNLTKVLGKRRYLYSPACNSSELDCISSLPSQPAFPESGPSKSAPEPGGPNMWEPVSMSADFSHTEEAFSPQMKASCRLKSDVEACMSQSTEATESSWTLKTLHQVTFSSKYLDPCTNQGYETAGCRYLYAPPSDISGFVDEGYPPYIQIHLDKEEPEISSLESDEKLSETSSCAAAVSKQTPCVDIALVNEEDKFNMLNLKRTQI</sequence>
<feature type="region of interest" description="Disordered" evidence="1">
    <location>
        <begin position="56"/>
        <end position="77"/>
    </location>
</feature>
<evidence type="ECO:0000256" key="1">
    <source>
        <dbReference type="SAM" id="MobiDB-lite"/>
    </source>
</evidence>
<dbReference type="RefSeq" id="XP_018527328.1">
    <property type="nucleotide sequence ID" value="XM_018671812.2"/>
</dbReference>
<protein>
    <submittedName>
        <fullName evidence="3">Uncharacterized protein LOC108880343</fullName>
    </submittedName>
</protein>
<dbReference type="Proteomes" id="UP000694890">
    <property type="component" value="Unplaced"/>
</dbReference>
<gene>
    <name evidence="3" type="primary">LOC108880343</name>
</gene>
<proteinExistence type="predicted"/>
<organism evidence="2 3">
    <name type="scientific">Lates calcarifer</name>
    <name type="common">Barramundi</name>
    <name type="synonym">Holocentrus calcarifer</name>
    <dbReference type="NCBI Taxonomy" id="8187"/>
    <lineage>
        <taxon>Eukaryota</taxon>
        <taxon>Metazoa</taxon>
        <taxon>Chordata</taxon>
        <taxon>Craniata</taxon>
        <taxon>Vertebrata</taxon>
        <taxon>Euteleostomi</taxon>
        <taxon>Actinopterygii</taxon>
        <taxon>Neopterygii</taxon>
        <taxon>Teleostei</taxon>
        <taxon>Neoteleostei</taxon>
        <taxon>Acanthomorphata</taxon>
        <taxon>Carangaria</taxon>
        <taxon>Carangaria incertae sedis</taxon>
        <taxon>Centropomidae</taxon>
        <taxon>Lates</taxon>
    </lineage>
</organism>
<name>A0AAJ7PIY7_LATCA</name>
<dbReference type="GeneID" id="108880343"/>
<accession>A0AAJ7PIY7</accession>